<evidence type="ECO:0000259" key="10">
    <source>
        <dbReference type="Pfam" id="PF01035"/>
    </source>
</evidence>
<organism evidence="12 13">
    <name type="scientific">Ruminiclostridium herbifermentans</name>
    <dbReference type="NCBI Taxonomy" id="2488810"/>
    <lineage>
        <taxon>Bacteria</taxon>
        <taxon>Bacillati</taxon>
        <taxon>Bacillota</taxon>
        <taxon>Clostridia</taxon>
        <taxon>Eubacteriales</taxon>
        <taxon>Oscillospiraceae</taxon>
        <taxon>Ruminiclostridium</taxon>
    </lineage>
</organism>
<dbReference type="GO" id="GO:0006307">
    <property type="term" value="P:DNA alkylation repair"/>
    <property type="evidence" value="ECO:0007669"/>
    <property type="project" value="UniProtKB-UniRule"/>
</dbReference>
<evidence type="ECO:0000313" key="13">
    <source>
        <dbReference type="Proteomes" id="UP000306409"/>
    </source>
</evidence>
<reference evidence="12 13" key="1">
    <citation type="submission" date="2020-09" db="EMBL/GenBank/DDBJ databases">
        <title>Characterization and genome sequencing of Ruminiclostridium sp. nov. MA18.</title>
        <authorList>
            <person name="Rettenmaier R."/>
            <person name="Kowollik M.-L."/>
            <person name="Liebl W."/>
            <person name="Zverlov V."/>
        </authorList>
    </citation>
    <scope>NUCLEOTIDE SEQUENCE [LARGE SCALE GENOMIC DNA]</scope>
    <source>
        <strain evidence="12 13">MA18</strain>
    </source>
</reference>
<dbReference type="Gene3D" id="1.10.10.10">
    <property type="entry name" value="Winged helix-like DNA-binding domain superfamily/Winged helix DNA-binding domain"/>
    <property type="match status" value="1"/>
</dbReference>
<evidence type="ECO:0000256" key="3">
    <source>
        <dbReference type="ARBA" id="ARBA00022490"/>
    </source>
</evidence>
<comment type="catalytic activity">
    <reaction evidence="8 9">
        <text>a 6-O-methyl-2'-deoxyguanosine in DNA + L-cysteinyl-[protein] = S-methyl-L-cysteinyl-[protein] + a 2'-deoxyguanosine in DNA</text>
        <dbReference type="Rhea" id="RHEA:24000"/>
        <dbReference type="Rhea" id="RHEA-COMP:10131"/>
        <dbReference type="Rhea" id="RHEA-COMP:10132"/>
        <dbReference type="Rhea" id="RHEA-COMP:11367"/>
        <dbReference type="Rhea" id="RHEA-COMP:11368"/>
        <dbReference type="ChEBI" id="CHEBI:29950"/>
        <dbReference type="ChEBI" id="CHEBI:82612"/>
        <dbReference type="ChEBI" id="CHEBI:85445"/>
        <dbReference type="ChEBI" id="CHEBI:85448"/>
        <dbReference type="EC" id="2.1.1.63"/>
    </reaction>
</comment>
<dbReference type="GO" id="GO:0032259">
    <property type="term" value="P:methylation"/>
    <property type="evidence" value="ECO:0007669"/>
    <property type="project" value="UniProtKB-KW"/>
</dbReference>
<dbReference type="HAMAP" id="MF_00772">
    <property type="entry name" value="OGT"/>
    <property type="match status" value="1"/>
</dbReference>
<dbReference type="Gene3D" id="3.30.160.70">
    <property type="entry name" value="Methylated DNA-protein cysteine methyltransferase domain"/>
    <property type="match status" value="1"/>
</dbReference>
<comment type="function">
    <text evidence="9">Involved in the cellular defense against the biological effects of O6-methylguanine (O6-MeG) and O4-methylthymine (O4-MeT) in DNA. Repairs the methylated nucleobase in DNA by stoichiometrically transferring the methyl group to a cysteine residue in the enzyme. This is a suicide reaction: the enzyme is irreversibly inactivated.</text>
</comment>
<evidence type="ECO:0000256" key="6">
    <source>
        <dbReference type="ARBA" id="ARBA00022763"/>
    </source>
</evidence>
<comment type="subcellular location">
    <subcellularLocation>
        <location evidence="9">Cytoplasm</location>
    </subcellularLocation>
</comment>
<feature type="domain" description="Methylguanine DNA methyltransferase ribonuclease-like" evidence="11">
    <location>
        <begin position="6"/>
        <end position="89"/>
    </location>
</feature>
<dbReference type="NCBIfam" id="TIGR00589">
    <property type="entry name" value="ogt"/>
    <property type="match status" value="1"/>
</dbReference>
<dbReference type="SUPFAM" id="SSF46767">
    <property type="entry name" value="Methylated DNA-protein cysteine methyltransferase, C-terminal domain"/>
    <property type="match status" value="1"/>
</dbReference>
<dbReference type="PANTHER" id="PTHR10815:SF5">
    <property type="entry name" value="METHYLATED-DNA--PROTEIN-CYSTEINE METHYLTRANSFERASE"/>
    <property type="match status" value="1"/>
</dbReference>
<dbReference type="OrthoDB" id="9802228at2"/>
<keyword evidence="5 9" id="KW-0808">Transferase</keyword>
<keyword evidence="3 9" id="KW-0963">Cytoplasm</keyword>
<keyword evidence="6 9" id="KW-0227">DNA damage</keyword>
<evidence type="ECO:0000256" key="8">
    <source>
        <dbReference type="ARBA" id="ARBA00049348"/>
    </source>
</evidence>
<keyword evidence="7 9" id="KW-0234">DNA repair</keyword>
<dbReference type="KEGG" id="rher:EHE19_013965"/>
<evidence type="ECO:0000256" key="2">
    <source>
        <dbReference type="ARBA" id="ARBA00008711"/>
    </source>
</evidence>
<dbReference type="InterPro" id="IPR036217">
    <property type="entry name" value="MethylDNA_cys_MeTrfase_DNAb"/>
</dbReference>
<name>A0A4U7JJ00_9FIRM</name>
<evidence type="ECO:0000313" key="12">
    <source>
        <dbReference type="EMBL" id="QNU65984.1"/>
    </source>
</evidence>
<comment type="similarity">
    <text evidence="2 9">Belongs to the MGMT family.</text>
</comment>
<dbReference type="EMBL" id="CP061336">
    <property type="protein sequence ID" value="QNU65984.1"/>
    <property type="molecule type" value="Genomic_DNA"/>
</dbReference>
<dbReference type="SUPFAM" id="SSF53155">
    <property type="entry name" value="Methylated DNA-protein cysteine methyltransferase domain"/>
    <property type="match status" value="1"/>
</dbReference>
<dbReference type="PANTHER" id="PTHR10815">
    <property type="entry name" value="METHYLATED-DNA--PROTEIN-CYSTEINE METHYLTRANSFERASE"/>
    <property type="match status" value="1"/>
</dbReference>
<evidence type="ECO:0000256" key="9">
    <source>
        <dbReference type="HAMAP-Rule" id="MF_00772"/>
    </source>
</evidence>
<dbReference type="AlphaFoldDB" id="A0A4U7JJ00"/>
<comment type="catalytic activity">
    <reaction evidence="1 9">
        <text>a 4-O-methyl-thymidine in DNA + L-cysteinyl-[protein] = a thymidine in DNA + S-methyl-L-cysteinyl-[protein]</text>
        <dbReference type="Rhea" id="RHEA:53428"/>
        <dbReference type="Rhea" id="RHEA-COMP:10131"/>
        <dbReference type="Rhea" id="RHEA-COMP:10132"/>
        <dbReference type="Rhea" id="RHEA-COMP:13555"/>
        <dbReference type="Rhea" id="RHEA-COMP:13556"/>
        <dbReference type="ChEBI" id="CHEBI:29950"/>
        <dbReference type="ChEBI" id="CHEBI:82612"/>
        <dbReference type="ChEBI" id="CHEBI:137386"/>
        <dbReference type="ChEBI" id="CHEBI:137387"/>
        <dbReference type="EC" id="2.1.1.63"/>
    </reaction>
</comment>
<dbReference type="FunFam" id="1.10.10.10:FF:000214">
    <property type="entry name" value="Methylated-DNA--protein-cysteine methyltransferase"/>
    <property type="match status" value="1"/>
</dbReference>
<keyword evidence="4 9" id="KW-0489">Methyltransferase</keyword>
<dbReference type="PROSITE" id="PS00374">
    <property type="entry name" value="MGMT"/>
    <property type="match status" value="1"/>
</dbReference>
<dbReference type="InterPro" id="IPR036631">
    <property type="entry name" value="MGMT_N_sf"/>
</dbReference>
<dbReference type="GO" id="GO:0005737">
    <property type="term" value="C:cytoplasm"/>
    <property type="evidence" value="ECO:0007669"/>
    <property type="project" value="UniProtKB-SubCell"/>
</dbReference>
<dbReference type="GO" id="GO:0003908">
    <property type="term" value="F:methylated-DNA-[protein]-cysteine S-methyltransferase activity"/>
    <property type="evidence" value="ECO:0007669"/>
    <property type="project" value="UniProtKB-UniRule"/>
</dbReference>
<evidence type="ECO:0000256" key="5">
    <source>
        <dbReference type="ARBA" id="ARBA00022679"/>
    </source>
</evidence>
<dbReference type="RefSeq" id="WP_137696731.1">
    <property type="nucleotide sequence ID" value="NZ_CP061336.1"/>
</dbReference>
<evidence type="ECO:0000256" key="7">
    <source>
        <dbReference type="ARBA" id="ARBA00023204"/>
    </source>
</evidence>
<proteinExistence type="inferred from homology"/>
<evidence type="ECO:0000256" key="1">
    <source>
        <dbReference type="ARBA" id="ARBA00001286"/>
    </source>
</evidence>
<dbReference type="InterPro" id="IPR001497">
    <property type="entry name" value="MethylDNA_cys_MeTrfase_AS"/>
</dbReference>
<dbReference type="InterPro" id="IPR023546">
    <property type="entry name" value="MGMT"/>
</dbReference>
<dbReference type="InterPro" id="IPR036388">
    <property type="entry name" value="WH-like_DNA-bd_sf"/>
</dbReference>
<dbReference type="InterPro" id="IPR008332">
    <property type="entry name" value="MethylG_MeTrfase_N"/>
</dbReference>
<evidence type="ECO:0000259" key="11">
    <source>
        <dbReference type="Pfam" id="PF02870"/>
    </source>
</evidence>
<dbReference type="CDD" id="cd06445">
    <property type="entry name" value="ATase"/>
    <property type="match status" value="1"/>
</dbReference>
<keyword evidence="13" id="KW-1185">Reference proteome</keyword>
<feature type="domain" description="Methylated-DNA-[protein]-cysteine S-methyltransferase DNA binding" evidence="10">
    <location>
        <begin position="93"/>
        <end position="172"/>
    </location>
</feature>
<sequence>MKSIFYYMTDIGQIGIAEEAGSITNIFFEADISLNQGKALLKHKYEKREQYNYINNYSIKETDLLREANRQLYEYFQGKRQVFNLPLAPEGTPFMKNVWKCLCDIPYGETRSYKEIAIAAGNEKASRAVGNANNRNPIPIFIPCHRVIGSDGRLIGYRNGLPTKKLLLEIEKKYVNN</sequence>
<feature type="active site" description="Nucleophile; methyl group acceptor" evidence="9">
    <location>
        <position position="144"/>
    </location>
</feature>
<evidence type="ECO:0000256" key="4">
    <source>
        <dbReference type="ARBA" id="ARBA00022603"/>
    </source>
</evidence>
<dbReference type="Pfam" id="PF01035">
    <property type="entry name" value="DNA_binding_1"/>
    <property type="match status" value="1"/>
</dbReference>
<dbReference type="EC" id="2.1.1.63" evidence="9"/>
<dbReference type="InterPro" id="IPR014048">
    <property type="entry name" value="MethylDNA_cys_MeTrfase_DNA-bd"/>
</dbReference>
<dbReference type="Proteomes" id="UP000306409">
    <property type="component" value="Chromosome"/>
</dbReference>
<dbReference type="Pfam" id="PF02870">
    <property type="entry name" value="Methyltransf_1N"/>
    <property type="match status" value="1"/>
</dbReference>
<comment type="miscellaneous">
    <text evidence="9">This enzyme catalyzes only one turnover and therefore is not strictly catalytic. According to one definition, an enzyme is a biocatalyst that acts repeatedly and over many reaction cycles.</text>
</comment>
<protein>
    <recommendedName>
        <fullName evidence="9">Methylated-DNA--protein-cysteine methyltransferase</fullName>
        <ecNumber evidence="9">2.1.1.63</ecNumber>
    </recommendedName>
    <alternativeName>
        <fullName evidence="9">6-O-methylguanine-DNA methyltransferase</fullName>
        <shortName evidence="9">MGMT</shortName>
    </alternativeName>
    <alternativeName>
        <fullName evidence="9">O-6-methylguanine-DNA-alkyltransferase</fullName>
    </alternativeName>
</protein>
<gene>
    <name evidence="12" type="ORF">EHE19_013965</name>
</gene>
<accession>A0A4U7JJ00</accession>